<evidence type="ECO:0008006" key="4">
    <source>
        <dbReference type="Google" id="ProtNLM"/>
    </source>
</evidence>
<organism evidence="2 3">
    <name type="scientific">Agrobacterium rosae</name>
    <dbReference type="NCBI Taxonomy" id="1972867"/>
    <lineage>
        <taxon>Bacteria</taxon>
        <taxon>Pseudomonadati</taxon>
        <taxon>Pseudomonadota</taxon>
        <taxon>Alphaproteobacteria</taxon>
        <taxon>Hyphomicrobiales</taxon>
        <taxon>Rhizobiaceae</taxon>
        <taxon>Rhizobium/Agrobacterium group</taxon>
        <taxon>Agrobacterium</taxon>
    </lineage>
</organism>
<name>A0A1R3TPN7_9HYPH</name>
<evidence type="ECO:0000256" key="1">
    <source>
        <dbReference type="SAM" id="MobiDB-lite"/>
    </source>
</evidence>
<feature type="region of interest" description="Disordered" evidence="1">
    <location>
        <begin position="713"/>
        <end position="766"/>
    </location>
</feature>
<dbReference type="STRING" id="1907666.DSM25559_1880"/>
<gene>
    <name evidence="2" type="ORF">DSM25559_1880</name>
</gene>
<dbReference type="EMBL" id="FMUE01000003">
    <property type="protein sequence ID" value="SCX19686.1"/>
    <property type="molecule type" value="Genomic_DNA"/>
</dbReference>
<dbReference type="InterPro" id="IPR056909">
    <property type="entry name" value="SU10_portal"/>
</dbReference>
<evidence type="ECO:0000313" key="3">
    <source>
        <dbReference type="Proteomes" id="UP000187891"/>
    </source>
</evidence>
<dbReference type="Proteomes" id="UP000187891">
    <property type="component" value="Unassembled WGS sequence"/>
</dbReference>
<dbReference type="RefSeq" id="WP_077119279.1">
    <property type="nucleotide sequence ID" value="NZ_FMUE01000003.1"/>
</dbReference>
<dbReference type="AlphaFoldDB" id="A0A1R3TPN7"/>
<reference evidence="3" key="1">
    <citation type="submission" date="2016-10" db="EMBL/GenBank/DDBJ databases">
        <authorList>
            <person name="Wibberg D."/>
        </authorList>
    </citation>
    <scope>NUCLEOTIDE SEQUENCE [LARGE SCALE GENOMIC DNA]</scope>
</reference>
<protein>
    <recommendedName>
        <fullName evidence="4">Portal protein</fullName>
    </recommendedName>
</protein>
<proteinExistence type="predicted"/>
<feature type="compositionally biased region" description="Basic and acidic residues" evidence="1">
    <location>
        <begin position="713"/>
        <end position="737"/>
    </location>
</feature>
<dbReference type="Pfam" id="PF23899">
    <property type="entry name" value="SU10_portal"/>
    <property type="match status" value="1"/>
</dbReference>
<feature type="compositionally biased region" description="Pro residues" evidence="1">
    <location>
        <begin position="752"/>
        <end position="766"/>
    </location>
</feature>
<accession>A0A1R3TPN7</accession>
<sequence length="766" mass="85449">MSNTAKLDNLAANIAKQVQNSISFANDTLSSQYDRNLRQYMRMPMAGDEKKKGRSKFVSSDVQERVNWAVGQILKVLDGQRSVAYFEPLTADKYDADIAKQQNAVVQHVLQKKNSHNSILTPWVMNSCLFGLGVLYVDFTSKREESRPMMAKGVTDEALVKMVEDEKAGKIIIIEVGDETRQEIDMNALAAIAGQMGMPIDPNTFDMDQIPDIIRDQLNPLVRDIKYRKVSSHPEFNFKVLPVEDFIVSANAEISPLSGGIISEIQGHRSFVSKEDLIERGYDKVDVDALPSAQEKTDLIAINRLQAVGLGSANKPSSDDVVIYEIFTNTKIDDDKSRPYRVTIGGDLTNNPIILGYEEVSRLYPYAPLVPFPLPNTLWGQGIADRVSAEQDLISNITRAMLDDLHMHVDPVKVVNPEVTHMDDALNIFPGKVIRSQDPTGGISYAQRAFSGMSALPIIDRMKDSQDFLTGVGGKMVSLDASDFADVTATASKQRSNSQQILIEQVIRNMADTGYRYLIKIIIDLLQQNPEMAQEYIQRLTDVFTPAIDDWNPDMDVATTISFGAMDTDFRLGVLTQTLGAQQQAMQIGLAGPAQLYKTYVQIAEVSGLQGAESFYIDPATLPPAPPPPEPIDPNKALAEAEVLKANLKAMADEKTREFDAYKLRVEDDFRRDELAQKLELERAEMQAKYGAQLDLARLEMEMARDRQDVEWAMERERSAKDQEAQIEEQKKLDAQSRDQMLAELAQNNQPPAQPPMPQQPPMPGM</sequence>
<evidence type="ECO:0000313" key="2">
    <source>
        <dbReference type="EMBL" id="SCX19686.1"/>
    </source>
</evidence>